<keyword evidence="3" id="KW-1185">Reference proteome</keyword>
<dbReference type="AlphaFoldDB" id="A0A1H8LCH1"/>
<evidence type="ECO:0000256" key="1">
    <source>
        <dbReference type="SAM" id="MobiDB-lite"/>
    </source>
</evidence>
<dbReference type="EMBL" id="FOCM01000010">
    <property type="protein sequence ID" value="SEO02852.1"/>
    <property type="molecule type" value="Genomic_DNA"/>
</dbReference>
<feature type="compositionally biased region" description="Polar residues" evidence="1">
    <location>
        <begin position="1"/>
        <end position="14"/>
    </location>
</feature>
<sequence length="541" mass="61325">MAQKPKQNTSSSGTGLPGTRGPDDMDPIGGGGPVKVELQRTARVQTADQSLWMAVRNRSKAIAFPRYHAFIDAVLCDGEFGPPDAERAGGIGAPTVQDRRSSLTNRKTILGTDSYKLLRQATEAFLIVECGLFIKDGEIFNENSPFAHFDALRDVNGEAGRLEVSEDTVRSLMDALEDYVDAPNTYLRRIATAIAGTQSLGDDSEVLPYCDGILRHRLTNPCMIELIWSYWHEQGMLVQSMNAILKRFQNKRNGPDDPLLNFELDPLRGLNNLLWGFLQDESNRLSVSRRAYEYDHHYGLTLIGKTVEHFTPADSRVRFIEAFHTLLYRAMMFYREDDDTTVIADGFALLNALREVHIILGEGAHNQYGDLPWQARKEMLITQWLLSRPEIREFIRGRHMVPYQESWMGPVDDMKRLQGWTDVSVTHFHELGEFGEQILLSVRFGNWMLINDQNSAKNWARDFRPEIQRYIHAYASVTGVDLSIDLTDSRGAEARIRQPSELMAARSRTLPRTSRASHALPRPRGTAMRSGPNKPRLPVRR</sequence>
<evidence type="ECO:0000313" key="3">
    <source>
        <dbReference type="Proteomes" id="UP000199372"/>
    </source>
</evidence>
<accession>A0A1H8LCH1</accession>
<protein>
    <submittedName>
        <fullName evidence="2">Uncharacterized protein</fullName>
    </submittedName>
</protein>
<evidence type="ECO:0000313" key="2">
    <source>
        <dbReference type="EMBL" id="SEO02852.1"/>
    </source>
</evidence>
<dbReference type="Proteomes" id="UP000199372">
    <property type="component" value="Unassembled WGS sequence"/>
</dbReference>
<organism evidence="2 3">
    <name type="scientific">Palleronia pelagia</name>
    <dbReference type="NCBI Taxonomy" id="387096"/>
    <lineage>
        <taxon>Bacteria</taxon>
        <taxon>Pseudomonadati</taxon>
        <taxon>Pseudomonadota</taxon>
        <taxon>Alphaproteobacteria</taxon>
        <taxon>Rhodobacterales</taxon>
        <taxon>Roseobacteraceae</taxon>
        <taxon>Palleronia</taxon>
    </lineage>
</organism>
<dbReference type="OrthoDB" id="5483139at2"/>
<proteinExistence type="predicted"/>
<reference evidence="3" key="1">
    <citation type="submission" date="2016-10" db="EMBL/GenBank/DDBJ databases">
        <authorList>
            <person name="Varghese N."/>
            <person name="Submissions S."/>
        </authorList>
    </citation>
    <scope>NUCLEOTIDE SEQUENCE [LARGE SCALE GENOMIC DNA]</scope>
    <source>
        <strain evidence="3">DSM 26893</strain>
    </source>
</reference>
<dbReference type="RefSeq" id="WP_139210133.1">
    <property type="nucleotide sequence ID" value="NZ_FOCM01000010.1"/>
</dbReference>
<feature type="region of interest" description="Disordered" evidence="1">
    <location>
        <begin position="1"/>
        <end position="34"/>
    </location>
</feature>
<feature type="region of interest" description="Disordered" evidence="1">
    <location>
        <begin position="504"/>
        <end position="541"/>
    </location>
</feature>
<name>A0A1H8LCH1_9RHOB</name>
<gene>
    <name evidence="2" type="ORF">SAMN04488011_11016</name>
</gene>